<dbReference type="GO" id="GO:0016740">
    <property type="term" value="F:transferase activity"/>
    <property type="evidence" value="ECO:0007669"/>
    <property type="project" value="UniProtKB-KW"/>
</dbReference>
<feature type="domain" description="Aminoglycoside phosphotransferase" evidence="1">
    <location>
        <begin position="69"/>
        <end position="252"/>
    </location>
</feature>
<name>A0A1H9JQR0_9PSEU</name>
<keyword evidence="2" id="KW-0808">Transferase</keyword>
<sequence>MTAFATPENIAARTTAARDAAVAAGRELGLEITEGKVLYELFSVVVHLAPSPVVARIPTVLPHTTTLESLARRQQQELDVAQWLHDQGTPVIPPSTLVPREPVQRDGFSITFWPFTDEDKSAEPDYVKNSELSADLHEALRNYPGELEFLSSAEPRFVREGLEKLEGLDIVTAEDLQRARAEWEVLEPLVSSQAAFEAKFPGIGLQPIHGDSPPANIFASTTGPLFSDFELITYGPVEWDLAGLGLEYEAAYNRGARKNGLRELDEEVLRFVNAVGAIRVIAYLSCADQLPAMVDFMQPFINQWRDTDSYAR</sequence>
<dbReference type="RefSeq" id="WP_090064888.1">
    <property type="nucleotide sequence ID" value="NZ_FOFT01000003.1"/>
</dbReference>
<keyword evidence="3" id="KW-1185">Reference proteome</keyword>
<evidence type="ECO:0000259" key="1">
    <source>
        <dbReference type="Pfam" id="PF01636"/>
    </source>
</evidence>
<dbReference type="Pfam" id="PF01636">
    <property type="entry name" value="APH"/>
    <property type="match status" value="1"/>
</dbReference>
<proteinExistence type="predicted"/>
<accession>A0A1H9JQR0</accession>
<gene>
    <name evidence="2" type="ORF">SAMN05216195_103333</name>
</gene>
<reference evidence="3" key="1">
    <citation type="submission" date="2016-10" db="EMBL/GenBank/DDBJ databases">
        <authorList>
            <person name="Varghese N."/>
            <person name="Submissions S."/>
        </authorList>
    </citation>
    <scope>NUCLEOTIDE SEQUENCE [LARGE SCALE GENOMIC DNA]</scope>
    <source>
        <strain evidence="3">CGMCC 4.578</strain>
    </source>
</reference>
<organism evidence="2 3">
    <name type="scientific">Lentzea flaviverrucosa</name>
    <dbReference type="NCBI Taxonomy" id="200379"/>
    <lineage>
        <taxon>Bacteria</taxon>
        <taxon>Bacillati</taxon>
        <taxon>Actinomycetota</taxon>
        <taxon>Actinomycetes</taxon>
        <taxon>Pseudonocardiales</taxon>
        <taxon>Pseudonocardiaceae</taxon>
        <taxon>Lentzea</taxon>
    </lineage>
</organism>
<dbReference type="AlphaFoldDB" id="A0A1H9JQR0"/>
<dbReference type="EMBL" id="FOFT01000003">
    <property type="protein sequence ID" value="SEQ89174.1"/>
    <property type="molecule type" value="Genomic_DNA"/>
</dbReference>
<evidence type="ECO:0000313" key="2">
    <source>
        <dbReference type="EMBL" id="SEQ89174.1"/>
    </source>
</evidence>
<protein>
    <submittedName>
        <fullName evidence="2">Phosphotransferase enzyme family protein</fullName>
    </submittedName>
</protein>
<dbReference type="Proteomes" id="UP000199028">
    <property type="component" value="Unassembled WGS sequence"/>
</dbReference>
<dbReference type="InterPro" id="IPR002575">
    <property type="entry name" value="Aminoglycoside_PTrfase"/>
</dbReference>
<dbReference type="InterPro" id="IPR011009">
    <property type="entry name" value="Kinase-like_dom_sf"/>
</dbReference>
<evidence type="ECO:0000313" key="3">
    <source>
        <dbReference type="Proteomes" id="UP000199028"/>
    </source>
</evidence>
<dbReference type="OrthoDB" id="115252at2"/>
<dbReference type="SUPFAM" id="SSF56112">
    <property type="entry name" value="Protein kinase-like (PK-like)"/>
    <property type="match status" value="1"/>
</dbReference>